<dbReference type="Pfam" id="PF13439">
    <property type="entry name" value="Glyco_transf_4"/>
    <property type="match status" value="1"/>
</dbReference>
<evidence type="ECO:0000256" key="1">
    <source>
        <dbReference type="ARBA" id="ARBA00022676"/>
    </source>
</evidence>
<dbReference type="Proteomes" id="UP001228113">
    <property type="component" value="Chromosome"/>
</dbReference>
<name>A0AA48KCC4_9BACT</name>
<organism evidence="4 5">
    <name type="scientific">Mesoterricola sediminis</name>
    <dbReference type="NCBI Taxonomy" id="2927980"/>
    <lineage>
        <taxon>Bacteria</taxon>
        <taxon>Pseudomonadati</taxon>
        <taxon>Acidobacteriota</taxon>
        <taxon>Holophagae</taxon>
        <taxon>Holophagales</taxon>
        <taxon>Holophagaceae</taxon>
        <taxon>Mesoterricola</taxon>
    </lineage>
</organism>
<dbReference type="SUPFAM" id="SSF53756">
    <property type="entry name" value="UDP-Glycosyltransferase/glycogen phosphorylase"/>
    <property type="match status" value="1"/>
</dbReference>
<evidence type="ECO:0000256" key="2">
    <source>
        <dbReference type="ARBA" id="ARBA00022679"/>
    </source>
</evidence>
<evidence type="ECO:0000313" key="5">
    <source>
        <dbReference type="Proteomes" id="UP001228113"/>
    </source>
</evidence>
<dbReference type="PANTHER" id="PTHR12526">
    <property type="entry name" value="GLYCOSYLTRANSFERASE"/>
    <property type="match status" value="1"/>
</dbReference>
<dbReference type="Gene3D" id="3.40.50.2000">
    <property type="entry name" value="Glycogen Phosphorylase B"/>
    <property type="match status" value="2"/>
</dbReference>
<keyword evidence="1" id="KW-0328">Glycosyltransferase</keyword>
<evidence type="ECO:0000259" key="3">
    <source>
        <dbReference type="Pfam" id="PF13439"/>
    </source>
</evidence>
<reference evidence="4" key="1">
    <citation type="journal article" date="2023" name="Int. J. Syst. Evol. Microbiol.">
        <title>Mesoterricola silvestris gen. nov., sp. nov., Mesoterricola sediminis sp. nov., Geothrix oryzae sp. nov., Geothrix edaphica sp. nov., Geothrix rubra sp. nov., and Geothrix limicola sp. nov., six novel members of Acidobacteriota isolated from soils.</title>
        <authorList>
            <person name="Itoh H."/>
            <person name="Sugisawa Y."/>
            <person name="Mise K."/>
            <person name="Xu Z."/>
            <person name="Kuniyasu M."/>
            <person name="Ushijima N."/>
            <person name="Kawano K."/>
            <person name="Kobayashi E."/>
            <person name="Shiratori Y."/>
            <person name="Masuda Y."/>
            <person name="Senoo K."/>
        </authorList>
    </citation>
    <scope>NUCLEOTIDE SEQUENCE</scope>
    <source>
        <strain evidence="4">W786</strain>
    </source>
</reference>
<dbReference type="Pfam" id="PF13692">
    <property type="entry name" value="Glyco_trans_1_4"/>
    <property type="match status" value="1"/>
</dbReference>
<evidence type="ECO:0000313" key="4">
    <source>
        <dbReference type="EMBL" id="BDU75920.1"/>
    </source>
</evidence>
<gene>
    <name evidence="4" type="ORF">METESE_08780</name>
</gene>
<dbReference type="CDD" id="cd03794">
    <property type="entry name" value="GT4_WbuB-like"/>
    <property type="match status" value="1"/>
</dbReference>
<feature type="domain" description="Glycosyltransferase subfamily 4-like N-terminal" evidence="3">
    <location>
        <begin position="25"/>
        <end position="169"/>
    </location>
</feature>
<dbReference type="EMBL" id="AP027081">
    <property type="protein sequence ID" value="BDU75920.1"/>
    <property type="molecule type" value="Genomic_DNA"/>
</dbReference>
<dbReference type="RefSeq" id="WP_243329458.1">
    <property type="nucleotide sequence ID" value="NZ_AP027081.1"/>
</dbReference>
<dbReference type="KEGG" id="msea:METESE_08780"/>
<keyword evidence="5" id="KW-1185">Reference proteome</keyword>
<dbReference type="GO" id="GO:0016757">
    <property type="term" value="F:glycosyltransferase activity"/>
    <property type="evidence" value="ECO:0007669"/>
    <property type="project" value="UniProtKB-KW"/>
</dbReference>
<sequence length="370" mass="40091">MKPRIRRLAYLCMQATREGQASYAHVNEIIAGLRRRGVTVDLFEPPRREGSQGLAGRAWGFLTVQLRLVARLADYDAVYLRGHFVAALAIWAAKVLRIPLVIEVNGPHEDVYTMYPWTRRFGGFLRALTRHQHRIADAIVTVTPQMAQWVKDDCGAENVHVVPNGANLDHFRPGLRDARAPGGPYAVFFGAFSPWQGIATMLAAVRHPDWPAGMKLVLAGDGTERPAVEAAAREDGRVVYAGVLPYRELGGLVAPATVGLCVKDDGGTHAATGWSPLKLYEMMATGIPVVVTDLPGQFEVVEAARAGLVLPPGDPGALARAVAHLAAHPDEARAMGARGHELVAREHSWDRRGQDTLEVLEGVARGASRA</sequence>
<accession>A0AA48KCC4</accession>
<protein>
    <recommendedName>
        <fullName evidence="3">Glycosyltransferase subfamily 4-like N-terminal domain-containing protein</fullName>
    </recommendedName>
</protein>
<dbReference type="PANTHER" id="PTHR12526:SF510">
    <property type="entry name" value="D-INOSITOL 3-PHOSPHATE GLYCOSYLTRANSFERASE"/>
    <property type="match status" value="1"/>
</dbReference>
<proteinExistence type="predicted"/>
<dbReference type="InterPro" id="IPR028098">
    <property type="entry name" value="Glyco_trans_4-like_N"/>
</dbReference>
<dbReference type="AlphaFoldDB" id="A0AA48KCC4"/>
<keyword evidence="2" id="KW-0808">Transferase</keyword>